<reference evidence="1 2" key="1">
    <citation type="submission" date="2017-08" db="EMBL/GenBank/DDBJ databases">
        <title>Infants hospitalized years apart are colonized by the same room-sourced microbial strains.</title>
        <authorList>
            <person name="Brooks B."/>
            <person name="Olm M.R."/>
            <person name="Firek B.A."/>
            <person name="Baker R."/>
            <person name="Thomas B.C."/>
            <person name="Morowitz M.J."/>
            <person name="Banfield J.F."/>
        </authorList>
    </citation>
    <scope>NUCLEOTIDE SEQUENCE [LARGE SCALE GENOMIC DNA]</scope>
    <source>
        <strain evidence="1">S2_005_002_R2_29</strain>
    </source>
</reference>
<sequence>MPRPNIKDVVFKFSAGPDAEGTLENRYKYRPSTAANEMLKNYSLQLPATVDKDIALHLHFQTDPCDAMVISAFEHNGSGVPVSPFVQAAGKLAEIDFSIERVLGRKDWRYYTNTRAEMDRYGNSDKVRTPYSSGSHDSAMDNFHTFLAARFENFLQTKGLVHKDYVEDDDNGFYMLGRALVGTLLEHKEISPKPQGFISRLMFRAT</sequence>
<name>A0A2W5MY99_9BACT</name>
<evidence type="ECO:0000313" key="2">
    <source>
        <dbReference type="Proteomes" id="UP000249417"/>
    </source>
</evidence>
<gene>
    <name evidence="1" type="ORF">DI551_06540</name>
</gene>
<dbReference type="AlphaFoldDB" id="A0A2W5MY99"/>
<organism evidence="1 2">
    <name type="scientific">Micavibrio aeruginosavorus</name>
    <dbReference type="NCBI Taxonomy" id="349221"/>
    <lineage>
        <taxon>Bacteria</taxon>
        <taxon>Pseudomonadati</taxon>
        <taxon>Bdellovibrionota</taxon>
        <taxon>Bdellovibrionia</taxon>
        <taxon>Bdellovibrionales</taxon>
        <taxon>Pseudobdellovibrionaceae</taxon>
        <taxon>Micavibrio</taxon>
    </lineage>
</organism>
<protein>
    <submittedName>
        <fullName evidence="1">Uncharacterized protein</fullName>
    </submittedName>
</protein>
<proteinExistence type="predicted"/>
<evidence type="ECO:0000313" key="1">
    <source>
        <dbReference type="EMBL" id="PZQ45734.1"/>
    </source>
</evidence>
<dbReference type="Proteomes" id="UP000249417">
    <property type="component" value="Unassembled WGS sequence"/>
</dbReference>
<comment type="caution">
    <text evidence="1">The sequence shown here is derived from an EMBL/GenBank/DDBJ whole genome shotgun (WGS) entry which is preliminary data.</text>
</comment>
<dbReference type="EMBL" id="QFQB01000040">
    <property type="protein sequence ID" value="PZQ45734.1"/>
    <property type="molecule type" value="Genomic_DNA"/>
</dbReference>
<accession>A0A2W5MY99</accession>